<dbReference type="GO" id="GO:0016746">
    <property type="term" value="F:acyltransferase activity"/>
    <property type="evidence" value="ECO:0007669"/>
    <property type="project" value="UniProtKB-KW"/>
</dbReference>
<evidence type="ECO:0000256" key="1">
    <source>
        <dbReference type="SAM" id="Phobius"/>
    </source>
</evidence>
<feature type="transmembrane region" description="Helical" evidence="1">
    <location>
        <begin position="262"/>
        <end position="279"/>
    </location>
</feature>
<reference evidence="3" key="1">
    <citation type="submission" date="2021-08" db="EMBL/GenBank/DDBJ databases">
        <title>Sphingopyxis panaciterrulae sp. nov., isolated from the surface water of the Yellow Sea.</title>
        <authorList>
            <person name="Gao Z."/>
            <person name="Zhang D."/>
            <person name="Zhang A."/>
        </authorList>
    </citation>
    <scope>NUCLEOTIDE SEQUENCE</scope>
    <source>
        <strain evidence="3">XHP0097</strain>
    </source>
</reference>
<dbReference type="EMBL" id="JAILXK010000002">
    <property type="protein sequence ID" value="MBY4638011.1"/>
    <property type="molecule type" value="Genomic_DNA"/>
</dbReference>
<keyword evidence="3" id="KW-0808">Transferase</keyword>
<evidence type="ECO:0000313" key="3">
    <source>
        <dbReference type="EMBL" id="MBY4638011.1"/>
    </source>
</evidence>
<feature type="transmembrane region" description="Helical" evidence="1">
    <location>
        <begin position="52"/>
        <end position="79"/>
    </location>
</feature>
<dbReference type="Proteomes" id="UP001166571">
    <property type="component" value="Unassembled WGS sequence"/>
</dbReference>
<gene>
    <name evidence="3" type="ORF">K5P26_12755</name>
</gene>
<feature type="transmembrane region" description="Helical" evidence="1">
    <location>
        <begin position="142"/>
        <end position="163"/>
    </location>
</feature>
<dbReference type="InterPro" id="IPR050879">
    <property type="entry name" value="Acyltransferase_3"/>
</dbReference>
<evidence type="ECO:0000259" key="2">
    <source>
        <dbReference type="Pfam" id="PF01757"/>
    </source>
</evidence>
<keyword evidence="3" id="KW-0012">Acyltransferase</keyword>
<feature type="transmembrane region" description="Helical" evidence="1">
    <location>
        <begin position="199"/>
        <end position="219"/>
    </location>
</feature>
<dbReference type="PANTHER" id="PTHR23028">
    <property type="entry name" value="ACETYLTRANSFERASE"/>
    <property type="match status" value="1"/>
</dbReference>
<feature type="transmembrane region" description="Helical" evidence="1">
    <location>
        <begin position="100"/>
        <end position="118"/>
    </location>
</feature>
<comment type="caution">
    <text evidence="3">The sequence shown here is derived from an EMBL/GenBank/DDBJ whole genome shotgun (WGS) entry which is preliminary data.</text>
</comment>
<dbReference type="PANTHER" id="PTHR23028:SF131">
    <property type="entry name" value="BLR2367 PROTEIN"/>
    <property type="match status" value="1"/>
</dbReference>
<dbReference type="Pfam" id="PF01757">
    <property type="entry name" value="Acyl_transf_3"/>
    <property type="match status" value="1"/>
</dbReference>
<organism evidence="3 4">
    <name type="scientific">Sphingopyxis jiangsuensis</name>
    <dbReference type="NCBI Taxonomy" id="2871171"/>
    <lineage>
        <taxon>Bacteria</taxon>
        <taxon>Pseudomonadati</taxon>
        <taxon>Pseudomonadota</taxon>
        <taxon>Alphaproteobacteria</taxon>
        <taxon>Sphingomonadales</taxon>
        <taxon>Sphingomonadaceae</taxon>
        <taxon>Sphingopyxis</taxon>
    </lineage>
</organism>
<accession>A0ABS7MIW6</accession>
<feature type="transmembrane region" description="Helical" evidence="1">
    <location>
        <begin position="327"/>
        <end position="346"/>
    </location>
</feature>
<evidence type="ECO:0000313" key="4">
    <source>
        <dbReference type="Proteomes" id="UP001166571"/>
    </source>
</evidence>
<keyword evidence="4" id="KW-1185">Reference proteome</keyword>
<feature type="domain" description="Acyltransferase 3" evidence="2">
    <location>
        <begin position="12"/>
        <end position="341"/>
    </location>
</feature>
<proteinExistence type="predicted"/>
<sequence>MGHARAAPRKLAALDLLRFACAMLVLAAHYFASFARAPSAAAREALSGQDLAAPFASFTWFGWIGVELFFVISGFVIALSARGSGAGQFVRRRILRLAPAAWLCATITALALIWAGIFTPAEVARRWTASTLFLAAAPQIDASYWTLGVEVNFYLLVGLGLWRAGDAVLDVLPKILAFVGALFWTSYLLAGPGPGQPPSLGLCLLLAPHASFFAVGMMLERRARTGALSSPSFFVLALAACTVEIANVTAARMTAMDVTQGFALPFLFFVAGLLVIASADRIAIGTQWLPMATQLGLATYPLYLIHQDAGAVAAAALLRTGMSFTEALLLTTAIVVGFALACTRWLEPVVRARLAHAIDALARRRAAAHSGALPGA</sequence>
<name>A0ABS7MIW6_9SPHN</name>
<keyword evidence="1" id="KW-1133">Transmembrane helix</keyword>
<keyword evidence="1" id="KW-0812">Transmembrane</keyword>
<feature type="transmembrane region" description="Helical" evidence="1">
    <location>
        <begin position="12"/>
        <end position="32"/>
    </location>
</feature>
<feature type="transmembrane region" description="Helical" evidence="1">
    <location>
        <begin position="231"/>
        <end position="250"/>
    </location>
</feature>
<keyword evidence="1" id="KW-0472">Membrane</keyword>
<dbReference type="RefSeq" id="WP_201927917.1">
    <property type="nucleotide sequence ID" value="NZ_JAERPO010000002.1"/>
</dbReference>
<dbReference type="InterPro" id="IPR002656">
    <property type="entry name" value="Acyl_transf_3_dom"/>
</dbReference>
<feature type="transmembrane region" description="Helical" evidence="1">
    <location>
        <begin position="175"/>
        <end position="193"/>
    </location>
</feature>
<protein>
    <submittedName>
        <fullName evidence="3">Acyltransferase</fullName>
    </submittedName>
</protein>